<gene>
    <name evidence="1" type="ORF">HaLaN_20111</name>
</gene>
<name>A0A699ZIP8_HAELA</name>
<reference evidence="1 2" key="1">
    <citation type="submission" date="2020-02" db="EMBL/GenBank/DDBJ databases">
        <title>Draft genome sequence of Haematococcus lacustris strain NIES-144.</title>
        <authorList>
            <person name="Morimoto D."/>
            <person name="Nakagawa S."/>
            <person name="Yoshida T."/>
            <person name="Sawayama S."/>
        </authorList>
    </citation>
    <scope>NUCLEOTIDE SEQUENCE [LARGE SCALE GENOMIC DNA]</scope>
    <source>
        <strain evidence="1 2">NIES-144</strain>
    </source>
</reference>
<proteinExistence type="predicted"/>
<sequence>MHPCRAADHYHAMYQAFAGSDQSYTLGGGTAGFTLRRSSQGLQITPVVNQFNLAATFVPYVAQLP</sequence>
<comment type="caution">
    <text evidence="1">The sequence shown here is derived from an EMBL/GenBank/DDBJ whole genome shotgun (WGS) entry which is preliminary data.</text>
</comment>
<dbReference type="EMBL" id="BLLF01002082">
    <property type="protein sequence ID" value="GFH22617.1"/>
    <property type="molecule type" value="Genomic_DNA"/>
</dbReference>
<protein>
    <submittedName>
        <fullName evidence="1">Uncharacterized protein</fullName>
    </submittedName>
</protein>
<organism evidence="1 2">
    <name type="scientific">Haematococcus lacustris</name>
    <name type="common">Green alga</name>
    <name type="synonym">Haematococcus pluvialis</name>
    <dbReference type="NCBI Taxonomy" id="44745"/>
    <lineage>
        <taxon>Eukaryota</taxon>
        <taxon>Viridiplantae</taxon>
        <taxon>Chlorophyta</taxon>
        <taxon>core chlorophytes</taxon>
        <taxon>Chlorophyceae</taxon>
        <taxon>CS clade</taxon>
        <taxon>Chlamydomonadales</taxon>
        <taxon>Haematococcaceae</taxon>
        <taxon>Haematococcus</taxon>
    </lineage>
</organism>
<keyword evidence="2" id="KW-1185">Reference proteome</keyword>
<dbReference type="AlphaFoldDB" id="A0A699ZIP8"/>
<evidence type="ECO:0000313" key="2">
    <source>
        <dbReference type="Proteomes" id="UP000485058"/>
    </source>
</evidence>
<accession>A0A699ZIP8</accession>
<dbReference type="Proteomes" id="UP000485058">
    <property type="component" value="Unassembled WGS sequence"/>
</dbReference>
<evidence type="ECO:0000313" key="1">
    <source>
        <dbReference type="EMBL" id="GFH22617.1"/>
    </source>
</evidence>